<dbReference type="Proteomes" id="UP000198312">
    <property type="component" value="Chromosome"/>
</dbReference>
<evidence type="ECO:0000256" key="3">
    <source>
        <dbReference type="ARBA" id="ARBA00022801"/>
    </source>
</evidence>
<evidence type="ECO:0000256" key="5">
    <source>
        <dbReference type="ARBA" id="ARBA00023049"/>
    </source>
</evidence>
<evidence type="ECO:0000313" key="11">
    <source>
        <dbReference type="Proteomes" id="UP000198312"/>
    </source>
</evidence>
<keyword evidence="4 6" id="KW-0862">Zinc</keyword>
<reference evidence="10 11" key="1">
    <citation type="submission" date="2017-07" db="EMBL/GenBank/DDBJ databases">
        <title>Virgibacillus sp. LM2416.</title>
        <authorList>
            <person name="Tak E.J."/>
            <person name="Bae J.-W."/>
        </authorList>
    </citation>
    <scope>NUCLEOTIDE SEQUENCE [LARGE SCALE GENOMIC DNA]</scope>
    <source>
        <strain evidence="10 11">LM2416</strain>
    </source>
</reference>
<evidence type="ECO:0000256" key="4">
    <source>
        <dbReference type="ARBA" id="ARBA00022833"/>
    </source>
</evidence>
<dbReference type="KEGG" id="vil:CFK37_02525"/>
<dbReference type="InterPro" id="IPR034006">
    <property type="entry name" value="M3B_PepF_2"/>
</dbReference>
<dbReference type="GO" id="GO:0004181">
    <property type="term" value="F:metallocarboxypeptidase activity"/>
    <property type="evidence" value="ECO:0007669"/>
    <property type="project" value="InterPro"/>
</dbReference>
<dbReference type="SUPFAM" id="SSF55486">
    <property type="entry name" value="Metalloproteases ('zincins'), catalytic domain"/>
    <property type="match status" value="1"/>
</dbReference>
<dbReference type="CDD" id="cd09607">
    <property type="entry name" value="M3B_PepF"/>
    <property type="match status" value="1"/>
</dbReference>
<dbReference type="RefSeq" id="WP_089060422.1">
    <property type="nucleotide sequence ID" value="NZ_CP022315.1"/>
</dbReference>
<evidence type="ECO:0000313" key="10">
    <source>
        <dbReference type="EMBL" id="ASK61145.1"/>
    </source>
</evidence>
<dbReference type="InterPro" id="IPR011977">
    <property type="entry name" value="Pept_M3B_clade3"/>
</dbReference>
<evidence type="ECO:0000256" key="2">
    <source>
        <dbReference type="ARBA" id="ARBA00022723"/>
    </source>
</evidence>
<sequence length="596" mass="68974">MEKVISENWDLESLYPGGKNSTKLHALISQLKLDIKRLQEKVQTFDQFETVRLAGIFQEVQEVISAAFELDEYLICLYSVNVDDSDVAKLIDESEKLKAEIESLKIDLDELLAGLSDTDWNELLQNDNVKKYQFYLEERKQKMNDKLPLEMEKLINTLSINGFYGWEDYYEQMMGDLRIPVEKDGKEEEVSIGQALSYVMFSSDRSVRQKTARAMVEICKDQAESFATVLNRINGFRIDVYKQRGWDNVLKEAMEENRINQQTVKTMVAAIKENRDIVQSFLKRKAQVMNLEKLDWYDTDTPSFTPDKKIPYREAAEIIITQFHKFSEKLGKFAEKAFNEGWIEAEDRKGKMHGGFCASMPLAKESRIFLTYTGSYQDIVTIAHELGHAYHNYILKDEPAFSKQVSTSVAETASTFAENLVLDAAIEHASSEKDKLALLELKILNGLKYQVTVPAMFEFEQKLYDKRKQGPLTAKEISDLMEATMNHMYGDTISENNHYHWMTIPHFYHTDLAFYNIPYTIGYLFSNGIYALAKEQGEKFPEQYDALLRDTGKMTVEQLAERHLNQDIEKKEFWNASLKPVIEAIDEYMKLTEKLV</sequence>
<comment type="cofactor">
    <cofactor evidence="6">
        <name>Zn(2+)</name>
        <dbReference type="ChEBI" id="CHEBI:29105"/>
    </cofactor>
    <text evidence="6">Binds 1 zinc ion.</text>
</comment>
<dbReference type="PANTHER" id="PTHR34217:SF1">
    <property type="entry name" value="CARBOXYPEPTIDASE 1"/>
    <property type="match status" value="1"/>
</dbReference>
<dbReference type="OrthoDB" id="9769691at2"/>
<keyword evidence="11" id="KW-1185">Reference proteome</keyword>
<organism evidence="10 11">
    <name type="scientific">Virgibacillus phasianinus</name>
    <dbReference type="NCBI Taxonomy" id="2017483"/>
    <lineage>
        <taxon>Bacteria</taxon>
        <taxon>Bacillati</taxon>
        <taxon>Bacillota</taxon>
        <taxon>Bacilli</taxon>
        <taxon>Bacillales</taxon>
        <taxon>Bacillaceae</taxon>
        <taxon>Virgibacillus</taxon>
    </lineage>
</organism>
<dbReference type="AlphaFoldDB" id="A0A220TZE9"/>
<keyword evidence="1 6" id="KW-0645">Protease</keyword>
<dbReference type="Pfam" id="PF01432">
    <property type="entry name" value="Peptidase_M3"/>
    <property type="match status" value="1"/>
</dbReference>
<dbReference type="GO" id="GO:0046872">
    <property type="term" value="F:metal ion binding"/>
    <property type="evidence" value="ECO:0007669"/>
    <property type="project" value="UniProtKB-UniRule"/>
</dbReference>
<evidence type="ECO:0000256" key="1">
    <source>
        <dbReference type="ARBA" id="ARBA00022670"/>
    </source>
</evidence>
<keyword evidence="5 6" id="KW-0482">Metalloprotease</keyword>
<name>A0A220TZE9_9BACI</name>
<dbReference type="Gene3D" id="1.10.1370.20">
    <property type="entry name" value="Oligoendopeptidase f, C-terminal domain"/>
    <property type="match status" value="1"/>
</dbReference>
<keyword evidence="2 6" id="KW-0479">Metal-binding</keyword>
<feature type="coiled-coil region" evidence="7">
    <location>
        <begin position="87"/>
        <end position="114"/>
    </location>
</feature>
<keyword evidence="7" id="KW-0175">Coiled coil</keyword>
<proteinExistence type="inferred from homology"/>
<keyword evidence="3 6" id="KW-0378">Hydrolase</keyword>
<feature type="domain" description="Oligopeptidase F N-terminal" evidence="9">
    <location>
        <begin position="114"/>
        <end position="178"/>
    </location>
</feature>
<accession>A0A220TZE9</accession>
<evidence type="ECO:0000259" key="9">
    <source>
        <dbReference type="Pfam" id="PF08439"/>
    </source>
</evidence>
<dbReference type="InterPro" id="IPR042088">
    <property type="entry name" value="OligoPept_F_C"/>
</dbReference>
<dbReference type="PANTHER" id="PTHR34217">
    <property type="entry name" value="METAL-DEPENDENT CARBOXYPEPTIDASE"/>
    <property type="match status" value="1"/>
</dbReference>
<evidence type="ECO:0000256" key="7">
    <source>
        <dbReference type="SAM" id="Coils"/>
    </source>
</evidence>
<dbReference type="InterPro" id="IPR001567">
    <property type="entry name" value="Pept_M3A_M3B_dom"/>
</dbReference>
<dbReference type="Gene3D" id="1.20.140.70">
    <property type="entry name" value="Oligopeptidase f, N-terminal domain"/>
    <property type="match status" value="1"/>
</dbReference>
<evidence type="ECO:0000256" key="6">
    <source>
        <dbReference type="RuleBase" id="RU003435"/>
    </source>
</evidence>
<gene>
    <name evidence="10" type="ORF">CFK37_02525</name>
</gene>
<comment type="similarity">
    <text evidence="6">Belongs to the peptidase M3 family.</text>
</comment>
<dbReference type="GO" id="GO:0006508">
    <property type="term" value="P:proteolysis"/>
    <property type="evidence" value="ECO:0007669"/>
    <property type="project" value="UniProtKB-KW"/>
</dbReference>
<dbReference type="EMBL" id="CP022315">
    <property type="protein sequence ID" value="ASK61145.1"/>
    <property type="molecule type" value="Genomic_DNA"/>
</dbReference>
<feature type="domain" description="Peptidase M3A/M3B catalytic" evidence="8">
    <location>
        <begin position="201"/>
        <end position="573"/>
    </location>
</feature>
<dbReference type="GO" id="GO:0004222">
    <property type="term" value="F:metalloendopeptidase activity"/>
    <property type="evidence" value="ECO:0007669"/>
    <property type="project" value="InterPro"/>
</dbReference>
<dbReference type="NCBIfam" id="TIGR02290">
    <property type="entry name" value="M3_fam_3"/>
    <property type="match status" value="1"/>
</dbReference>
<protein>
    <submittedName>
        <fullName evidence="10">Oligoendopeptidase F</fullName>
    </submittedName>
</protein>
<dbReference type="Pfam" id="PF08439">
    <property type="entry name" value="Peptidase_M3_N"/>
    <property type="match status" value="1"/>
</dbReference>
<evidence type="ECO:0000259" key="8">
    <source>
        <dbReference type="Pfam" id="PF01432"/>
    </source>
</evidence>
<dbReference type="InterPro" id="IPR001333">
    <property type="entry name" value="Peptidase_M32_Taq"/>
</dbReference>
<dbReference type="InterPro" id="IPR013647">
    <property type="entry name" value="OligopepF_N_dom"/>
</dbReference>